<reference evidence="2 3" key="1">
    <citation type="journal article" date="2019" name="Int. J. Syst. Evol. Microbiol.">
        <title>The Global Catalogue of Microorganisms (GCM) 10K type strain sequencing project: providing services to taxonomists for standard genome sequencing and annotation.</title>
        <authorList>
            <consortium name="The Broad Institute Genomics Platform"/>
            <consortium name="The Broad Institute Genome Sequencing Center for Infectious Disease"/>
            <person name="Wu L."/>
            <person name="Ma J."/>
        </authorList>
    </citation>
    <scope>NUCLEOTIDE SEQUENCE [LARGE SCALE GENOMIC DNA]</scope>
    <source>
        <strain evidence="2 3">JCM 16009</strain>
    </source>
</reference>
<evidence type="ECO:0000313" key="3">
    <source>
        <dbReference type="Proteomes" id="UP001500449"/>
    </source>
</evidence>
<dbReference type="SUPFAM" id="SSF81301">
    <property type="entry name" value="Nucleotidyltransferase"/>
    <property type="match status" value="1"/>
</dbReference>
<dbReference type="RefSeq" id="WP_344414869.1">
    <property type="nucleotide sequence ID" value="NZ_BAAAQK010000005.1"/>
</dbReference>
<proteinExistence type="predicted"/>
<dbReference type="InterPro" id="IPR002934">
    <property type="entry name" value="Polymerase_NTP_transf_dom"/>
</dbReference>
<dbReference type="Proteomes" id="UP001500449">
    <property type="component" value="Unassembled WGS sequence"/>
</dbReference>
<dbReference type="Pfam" id="PF01909">
    <property type="entry name" value="NTP_transf_2"/>
    <property type="match status" value="1"/>
</dbReference>
<evidence type="ECO:0000313" key="2">
    <source>
        <dbReference type="EMBL" id="GAA1840955.1"/>
    </source>
</evidence>
<comment type="caution">
    <text evidence="2">The sequence shown here is derived from an EMBL/GenBank/DDBJ whole genome shotgun (WGS) entry which is preliminary data.</text>
</comment>
<name>A0ABN2MWJ3_9PSEU</name>
<dbReference type="CDD" id="cd05403">
    <property type="entry name" value="NT_KNTase_like"/>
    <property type="match status" value="1"/>
</dbReference>
<organism evidence="2 3">
    <name type="scientific">Pseudonocardia ailaonensis</name>
    <dbReference type="NCBI Taxonomy" id="367279"/>
    <lineage>
        <taxon>Bacteria</taxon>
        <taxon>Bacillati</taxon>
        <taxon>Actinomycetota</taxon>
        <taxon>Actinomycetes</taxon>
        <taxon>Pseudonocardiales</taxon>
        <taxon>Pseudonocardiaceae</taxon>
        <taxon>Pseudonocardia</taxon>
    </lineage>
</organism>
<dbReference type="Gene3D" id="3.30.460.10">
    <property type="entry name" value="Beta Polymerase, domain 2"/>
    <property type="match status" value="1"/>
</dbReference>
<keyword evidence="3" id="KW-1185">Reference proteome</keyword>
<sequence length="268" mass="29509">MDSRCASSGQIREALESIGVALSDITEIVDKISRNTSGLLLYGSRARGDYLPTSDFDILRLSFLGMPTFSVGNVSISSYTPVQLESASRTLYGTHIQRDGRVILDPTGRLREIVESLNPADPDTLIETVHAYSVVLNQPIEERQAHLPGLTRLARYLLRTAVYARSMKAGKPCFSVRELASRFRDPALATILASNPEITGPPSMELLEELVLRLTKEAGALPRNQHSSLQHLAVAMWDSDRLISALALRAEDENTDGFDYSDLPKVLL</sequence>
<gene>
    <name evidence="2" type="ORF">GCM10009836_20360</name>
</gene>
<dbReference type="EMBL" id="BAAAQK010000005">
    <property type="protein sequence ID" value="GAA1840955.1"/>
    <property type="molecule type" value="Genomic_DNA"/>
</dbReference>
<feature type="domain" description="Polymerase nucleotidyl transferase" evidence="1">
    <location>
        <begin position="25"/>
        <end position="59"/>
    </location>
</feature>
<evidence type="ECO:0000259" key="1">
    <source>
        <dbReference type="Pfam" id="PF01909"/>
    </source>
</evidence>
<protein>
    <recommendedName>
        <fullName evidence="1">Polymerase nucleotidyl transferase domain-containing protein</fullName>
    </recommendedName>
</protein>
<dbReference type="InterPro" id="IPR043519">
    <property type="entry name" value="NT_sf"/>
</dbReference>
<accession>A0ABN2MWJ3</accession>